<evidence type="ECO:0000259" key="1">
    <source>
        <dbReference type="PROSITE" id="PS50011"/>
    </source>
</evidence>
<accession>K9YIY3</accession>
<feature type="domain" description="Protein kinase" evidence="1">
    <location>
        <begin position="15"/>
        <end position="268"/>
    </location>
</feature>
<dbReference type="PANTHER" id="PTHR23150:SF19">
    <property type="entry name" value="FORMYLGLYCINE-GENERATING ENZYME"/>
    <property type="match status" value="1"/>
</dbReference>
<sequence length="611" mass="69300">METWKKGKQLNNGQYIIESMSLRGGRGIAYKAMDTTRGKVVSVKTTPKVWQNPEIEKKIVQQGINIARCNHPSLVKVYPEVFQENDLVYMVMEYIEGDDLASFIDRHGKLSEKDALKLIAQIASAVNLLHQKRVLHQRLKPQNIILDRLSRDPIIVDYGLAIKLFAFENDKQKNAMTDSFSPPELGEEKAKIGAYTDIYSLAAILYVLLTGQLPTPSQFRQYKDLIPPQQLSPNLGDRTNQAILAGMSLDPQQRPKYIRDWLNLLPLEQLKENNPPSEQNLNSPSTANISLSPEQDFIIDDEQVIPLQGDNSPSPLNPLTANTPKIESFEFDSVVIQAKKKLFGLVGGIDKQIISKQNKFFVEYLGEGINLEMIFIPAGTFLMGSSNNDPEKEKDETPQYRVNIFPFYMSKYPITQAQWTIVSNFPKVNRHLKPNPSSFKGDNLPVERVSWHDAREFCLRLKGHTQRNYRLPTEAEWEYACRGGSHSLFSFGDMINPQVANYDSRVNTKKGEDKYDRKTTPVDSFSPNGFGLYDCHGNVWEWCEDHYTPSYINKAKDGSAFYSKLMNSPRVVRGGSWSLTGNYCRSAKRSSYAADSTYNFIGFRVACVLDG</sequence>
<dbReference type="InterPro" id="IPR051043">
    <property type="entry name" value="Sulfatase_Mod_Factor_Kinase"/>
</dbReference>
<dbReference type="PATRIC" id="fig|292563.3.peg.475"/>
<dbReference type="AlphaFoldDB" id="K9YIY3"/>
<reference evidence="3" key="1">
    <citation type="journal article" date="2013" name="Proc. Natl. Acad. Sci. U.S.A.">
        <title>Improving the coverage of the cyanobacterial phylum using diversity-driven genome sequencing.</title>
        <authorList>
            <person name="Shih P.M."/>
            <person name="Wu D."/>
            <person name="Latifi A."/>
            <person name="Axen S.D."/>
            <person name="Fewer D.P."/>
            <person name="Talla E."/>
            <person name="Calteau A."/>
            <person name="Cai F."/>
            <person name="Tandeau de Marsac N."/>
            <person name="Rippka R."/>
            <person name="Herdman M."/>
            <person name="Sivonen K."/>
            <person name="Coursin T."/>
            <person name="Laurent T."/>
            <person name="Goodwin L."/>
            <person name="Nolan M."/>
            <person name="Davenport K.W."/>
            <person name="Han C.S."/>
            <person name="Rubin E.M."/>
            <person name="Eisen J.A."/>
            <person name="Woyke T."/>
            <person name="Gugger M."/>
            <person name="Kerfeld C.A."/>
        </authorList>
    </citation>
    <scope>NUCLEOTIDE SEQUENCE [LARGE SCALE GENOMIC DNA]</scope>
    <source>
        <strain evidence="3">ATCC 29140 / PCC 7202</strain>
    </source>
</reference>
<dbReference type="HOGENOM" id="CLU_012431_6_1_3"/>
<dbReference type="InterPro" id="IPR005532">
    <property type="entry name" value="SUMF_dom"/>
</dbReference>
<proteinExistence type="predicted"/>
<name>K9YIY3_CYASC</name>
<gene>
    <name evidence="2" type="ordered locus">Cyast_0457</name>
</gene>
<dbReference type="Gene3D" id="3.90.1580.10">
    <property type="entry name" value="paralog of FGE (formylglycine-generating enzyme)"/>
    <property type="match status" value="1"/>
</dbReference>
<dbReference type="eggNOG" id="COG0515">
    <property type="taxonomic scope" value="Bacteria"/>
</dbReference>
<dbReference type="SUPFAM" id="SSF56112">
    <property type="entry name" value="Protein kinase-like (PK-like)"/>
    <property type="match status" value="1"/>
</dbReference>
<dbReference type="InterPro" id="IPR011009">
    <property type="entry name" value="Kinase-like_dom_sf"/>
</dbReference>
<evidence type="ECO:0000313" key="3">
    <source>
        <dbReference type="Proteomes" id="UP000010483"/>
    </source>
</evidence>
<keyword evidence="2" id="KW-0418">Kinase</keyword>
<dbReference type="InterPro" id="IPR016187">
    <property type="entry name" value="CTDL_fold"/>
</dbReference>
<dbReference type="STRING" id="292563.Cyast_0457"/>
<evidence type="ECO:0000313" key="2">
    <source>
        <dbReference type="EMBL" id="AFZ46437.1"/>
    </source>
</evidence>
<dbReference type="GO" id="GO:0004674">
    <property type="term" value="F:protein serine/threonine kinase activity"/>
    <property type="evidence" value="ECO:0007669"/>
    <property type="project" value="UniProtKB-KW"/>
</dbReference>
<dbReference type="InterPro" id="IPR000719">
    <property type="entry name" value="Prot_kinase_dom"/>
</dbReference>
<dbReference type="GO" id="GO:0005524">
    <property type="term" value="F:ATP binding"/>
    <property type="evidence" value="ECO:0007669"/>
    <property type="project" value="InterPro"/>
</dbReference>
<dbReference type="Proteomes" id="UP000010483">
    <property type="component" value="Chromosome"/>
</dbReference>
<keyword evidence="2" id="KW-0808">Transferase</keyword>
<dbReference type="PANTHER" id="PTHR23150">
    <property type="entry name" value="SULFATASE MODIFYING FACTOR 1, 2"/>
    <property type="match status" value="1"/>
</dbReference>
<dbReference type="KEGG" id="csn:Cyast_0457"/>
<dbReference type="CDD" id="cd14014">
    <property type="entry name" value="STKc_PknB_like"/>
    <property type="match status" value="1"/>
</dbReference>
<dbReference type="PROSITE" id="PS50011">
    <property type="entry name" value="PROTEIN_KINASE_DOM"/>
    <property type="match status" value="1"/>
</dbReference>
<organism evidence="2 3">
    <name type="scientific">Cyanobacterium stanieri (strain ATCC 29140 / PCC 7202)</name>
    <dbReference type="NCBI Taxonomy" id="292563"/>
    <lineage>
        <taxon>Bacteria</taxon>
        <taxon>Bacillati</taxon>
        <taxon>Cyanobacteriota</taxon>
        <taxon>Cyanophyceae</taxon>
        <taxon>Oscillatoriophycideae</taxon>
        <taxon>Chroococcales</taxon>
        <taxon>Geminocystaceae</taxon>
        <taxon>Cyanobacterium</taxon>
    </lineage>
</organism>
<dbReference type="Pfam" id="PF03781">
    <property type="entry name" value="FGE-sulfatase"/>
    <property type="match status" value="1"/>
</dbReference>
<dbReference type="EMBL" id="CP003940">
    <property type="protein sequence ID" value="AFZ46437.1"/>
    <property type="molecule type" value="Genomic_DNA"/>
</dbReference>
<keyword evidence="2" id="KW-0723">Serine/threonine-protein kinase</keyword>
<protein>
    <submittedName>
        <fullName evidence="2">Serine/threonine protein kinase</fullName>
    </submittedName>
</protein>
<dbReference type="eggNOG" id="COG1262">
    <property type="taxonomic scope" value="Bacteria"/>
</dbReference>
<dbReference type="Gene3D" id="1.10.510.10">
    <property type="entry name" value="Transferase(Phosphotransferase) domain 1"/>
    <property type="match status" value="1"/>
</dbReference>
<dbReference type="InterPro" id="IPR042095">
    <property type="entry name" value="SUMF_sf"/>
</dbReference>
<dbReference type="GO" id="GO:0120147">
    <property type="term" value="F:formylglycine-generating oxidase activity"/>
    <property type="evidence" value="ECO:0007669"/>
    <property type="project" value="TreeGrafter"/>
</dbReference>
<dbReference type="SUPFAM" id="SSF56436">
    <property type="entry name" value="C-type lectin-like"/>
    <property type="match status" value="1"/>
</dbReference>
<dbReference type="Pfam" id="PF00069">
    <property type="entry name" value="Pkinase"/>
    <property type="match status" value="1"/>
</dbReference>
<keyword evidence="3" id="KW-1185">Reference proteome</keyword>
<dbReference type="BioCyc" id="CSTA292563:G1353-461-MONOMER"/>